<dbReference type="PANTHER" id="PTHR10721:SF1">
    <property type="entry name" value="MITOCHONDRIAL IMPORT INNER MEMBRANE TRANSLOCASE SUBUNIT TIM44"/>
    <property type="match status" value="1"/>
</dbReference>
<comment type="similarity">
    <text evidence="2">Belongs to the Tim44 family.</text>
</comment>
<evidence type="ECO:0000313" key="10">
    <source>
        <dbReference type="Proteomes" id="UP000251571"/>
    </source>
</evidence>
<dbReference type="GO" id="GO:0030150">
    <property type="term" value="P:protein import into mitochondrial matrix"/>
    <property type="evidence" value="ECO:0007669"/>
    <property type="project" value="TreeGrafter"/>
</dbReference>
<evidence type="ECO:0000313" key="9">
    <source>
        <dbReference type="Proteomes" id="UP000245839"/>
    </source>
</evidence>
<evidence type="ECO:0000256" key="3">
    <source>
        <dbReference type="ARBA" id="ARBA00022946"/>
    </source>
</evidence>
<feature type="transmembrane region" description="Helical" evidence="5">
    <location>
        <begin position="21"/>
        <end position="39"/>
    </location>
</feature>
<dbReference type="Gene3D" id="3.10.450.240">
    <property type="match status" value="1"/>
</dbReference>
<dbReference type="InterPro" id="IPR032710">
    <property type="entry name" value="NTF2-like_dom_sf"/>
</dbReference>
<dbReference type="Pfam" id="PF04280">
    <property type="entry name" value="Tim44"/>
    <property type="match status" value="1"/>
</dbReference>
<dbReference type="InterPro" id="IPR007379">
    <property type="entry name" value="Tim44-like_dom"/>
</dbReference>
<keyword evidence="4 5" id="KW-0472">Membrane</keyword>
<reference evidence="8 10" key="1">
    <citation type="submission" date="2016-10" db="EMBL/GenBank/DDBJ databases">
        <authorList>
            <person name="Cai Z."/>
        </authorList>
    </citation>
    <scope>NUCLEOTIDE SEQUENCE [LARGE SCALE GENOMIC DNA]</scope>
    <source>
        <strain evidence="8 10">DSM 25227</strain>
    </source>
</reference>
<dbReference type="AlphaFoldDB" id="A0A2Y9A2E9"/>
<dbReference type="InterPro" id="IPR039544">
    <property type="entry name" value="Tim44-like"/>
</dbReference>
<evidence type="ECO:0000313" key="8">
    <source>
        <dbReference type="EMBL" id="SSA38026.1"/>
    </source>
</evidence>
<feature type="domain" description="Tim44-like" evidence="6">
    <location>
        <begin position="88"/>
        <end position="236"/>
    </location>
</feature>
<keyword evidence="5" id="KW-0812">Transmembrane</keyword>
<evidence type="ECO:0000256" key="1">
    <source>
        <dbReference type="ARBA" id="ARBA00004370"/>
    </source>
</evidence>
<accession>A0A2Y9A2E9</accession>
<dbReference type="PIRSF" id="PIRSF031890">
    <property type="entry name" value="UCP031890_transporter_Tim44"/>
    <property type="match status" value="1"/>
</dbReference>
<dbReference type="GO" id="GO:0016020">
    <property type="term" value="C:membrane"/>
    <property type="evidence" value="ECO:0007669"/>
    <property type="project" value="UniProtKB-SubCell"/>
</dbReference>
<dbReference type="InterPro" id="IPR016985">
    <property type="entry name" value="UCP031890_Tim44-rel"/>
</dbReference>
<evidence type="ECO:0000313" key="7">
    <source>
        <dbReference type="EMBL" id="PWJ21748.1"/>
    </source>
</evidence>
<dbReference type="NCBIfam" id="NF033779">
    <property type="entry name" value="Tim44_TimA_adap"/>
    <property type="match status" value="1"/>
</dbReference>
<evidence type="ECO:0000256" key="2">
    <source>
        <dbReference type="ARBA" id="ARBA00009597"/>
    </source>
</evidence>
<keyword evidence="5" id="KW-1133">Transmembrane helix</keyword>
<organism evidence="8 10">
    <name type="scientific">Jannaschia seohaensis</name>
    <dbReference type="NCBI Taxonomy" id="475081"/>
    <lineage>
        <taxon>Bacteria</taxon>
        <taxon>Pseudomonadati</taxon>
        <taxon>Pseudomonadota</taxon>
        <taxon>Alphaproteobacteria</taxon>
        <taxon>Rhodobacterales</taxon>
        <taxon>Roseobacteraceae</taxon>
        <taxon>Jannaschia</taxon>
    </lineage>
</organism>
<sequence>MSIGCDTNPALDGAEIGMNDAVIQLLVLAGIALFLVIRLKNVLGKRTGFEKPTAVQGRSEPPVRRDFEVIEGGPDRDITDHVDDGTESAKALSAMKLAEPGFIVSEFVSGARGAYEMILMAFENGDLSEVQDFLSEDVYEAFLSVIADREDKGLKIDANFIGVRETTLLEAEFERDTNEAQITLRFVGELTSVVRDSEGTIVEGNPNEIKKQRDVWTFAREMGSTDPNWKLVATGG</sequence>
<evidence type="ECO:0000256" key="4">
    <source>
        <dbReference type="ARBA" id="ARBA00023136"/>
    </source>
</evidence>
<dbReference type="EMBL" id="UETC01000001">
    <property type="protein sequence ID" value="SSA38026.1"/>
    <property type="molecule type" value="Genomic_DNA"/>
</dbReference>
<keyword evidence="3" id="KW-0809">Transit peptide</keyword>
<name>A0A2Y9A2E9_9RHOB</name>
<evidence type="ECO:0000259" key="6">
    <source>
        <dbReference type="SMART" id="SM00978"/>
    </source>
</evidence>
<evidence type="ECO:0000256" key="5">
    <source>
        <dbReference type="SAM" id="Phobius"/>
    </source>
</evidence>
<dbReference type="EMBL" id="QGDJ01000001">
    <property type="protein sequence ID" value="PWJ21748.1"/>
    <property type="molecule type" value="Genomic_DNA"/>
</dbReference>
<dbReference type="SMART" id="SM00978">
    <property type="entry name" value="Tim44"/>
    <property type="match status" value="1"/>
</dbReference>
<dbReference type="Proteomes" id="UP000251571">
    <property type="component" value="Unassembled WGS sequence"/>
</dbReference>
<reference evidence="7 9" key="2">
    <citation type="submission" date="2018-03" db="EMBL/GenBank/DDBJ databases">
        <title>Genomic Encyclopedia of Archaeal and Bacterial Type Strains, Phase II (KMG-II): from individual species to whole genera.</title>
        <authorList>
            <person name="Goeker M."/>
        </authorList>
    </citation>
    <scope>NUCLEOTIDE SEQUENCE [LARGE SCALE GENOMIC DNA]</scope>
    <source>
        <strain evidence="7 9">DSM 25227</strain>
    </source>
</reference>
<dbReference type="Proteomes" id="UP000245839">
    <property type="component" value="Unassembled WGS sequence"/>
</dbReference>
<dbReference type="SUPFAM" id="SSF54427">
    <property type="entry name" value="NTF2-like"/>
    <property type="match status" value="1"/>
</dbReference>
<comment type="subcellular location">
    <subcellularLocation>
        <location evidence="1">Membrane</location>
    </subcellularLocation>
</comment>
<proteinExistence type="inferred from homology"/>
<gene>
    <name evidence="7" type="ORF">BCF38_101156</name>
    <name evidence="8" type="ORF">SAMN05421539_101156</name>
</gene>
<dbReference type="PANTHER" id="PTHR10721">
    <property type="entry name" value="MITOCHONDRIAL IMPORT INNER MEMBRANE TRANSLOCASE SUBUNIT TIM44"/>
    <property type="match status" value="1"/>
</dbReference>
<dbReference type="GO" id="GO:0051087">
    <property type="term" value="F:protein-folding chaperone binding"/>
    <property type="evidence" value="ECO:0007669"/>
    <property type="project" value="TreeGrafter"/>
</dbReference>
<keyword evidence="9" id="KW-1185">Reference proteome</keyword>
<protein>
    <submittedName>
        <fullName evidence="8">Predicted lipid-binding transport protein, Tim44 family</fullName>
    </submittedName>
    <submittedName>
        <fullName evidence="7">Putative lipid-binding transport protein (Tim44 family)</fullName>
    </submittedName>
</protein>